<dbReference type="EMBL" id="GG745349">
    <property type="protein sequence ID" value="KNE65994.1"/>
    <property type="molecule type" value="Genomic_DNA"/>
</dbReference>
<dbReference type="OrthoDB" id="189226at2759"/>
<dbReference type="Pfam" id="PF06911">
    <property type="entry name" value="Senescence"/>
    <property type="match status" value="1"/>
</dbReference>
<evidence type="ECO:0000259" key="2">
    <source>
        <dbReference type="Pfam" id="PF06911"/>
    </source>
</evidence>
<dbReference type="AlphaFoldDB" id="A0A0L0SUJ3"/>
<dbReference type="Proteomes" id="UP000054350">
    <property type="component" value="Unassembled WGS sequence"/>
</dbReference>
<reference evidence="4" key="2">
    <citation type="submission" date="2009-11" db="EMBL/GenBank/DDBJ databases">
        <title>The Genome Sequence of Allomyces macrogynus strain ATCC 38327.</title>
        <authorList>
            <consortium name="The Broad Institute Genome Sequencing Platform"/>
            <person name="Russ C."/>
            <person name="Cuomo C."/>
            <person name="Shea T."/>
            <person name="Young S.K."/>
            <person name="Zeng Q."/>
            <person name="Koehrsen M."/>
            <person name="Haas B."/>
            <person name="Borodovsky M."/>
            <person name="Guigo R."/>
            <person name="Alvarado L."/>
            <person name="Berlin A."/>
            <person name="Borenstein D."/>
            <person name="Chen Z."/>
            <person name="Engels R."/>
            <person name="Freedman E."/>
            <person name="Gellesch M."/>
            <person name="Goldberg J."/>
            <person name="Griggs A."/>
            <person name="Gujja S."/>
            <person name="Heiman D."/>
            <person name="Hepburn T."/>
            <person name="Howarth C."/>
            <person name="Jen D."/>
            <person name="Larson L."/>
            <person name="Lewis B."/>
            <person name="Mehta T."/>
            <person name="Park D."/>
            <person name="Pearson M."/>
            <person name="Roberts A."/>
            <person name="Saif S."/>
            <person name="Shenoy N."/>
            <person name="Sisk P."/>
            <person name="Stolte C."/>
            <person name="Sykes S."/>
            <person name="Walk T."/>
            <person name="White J."/>
            <person name="Yandava C."/>
            <person name="Burger G."/>
            <person name="Gray M.W."/>
            <person name="Holland P.W.H."/>
            <person name="King N."/>
            <person name="Lang F.B.F."/>
            <person name="Roger A.J."/>
            <person name="Ruiz-Trillo I."/>
            <person name="Lander E."/>
            <person name="Nusbaum C."/>
        </authorList>
    </citation>
    <scope>NUCLEOTIDE SEQUENCE [LARGE SCALE GENOMIC DNA]</scope>
    <source>
        <strain evidence="4">ATCC 38327</strain>
    </source>
</reference>
<accession>A0A0L0SUJ3</accession>
<organism evidence="3 4">
    <name type="scientific">Allomyces macrogynus (strain ATCC 38327)</name>
    <name type="common">Allomyces javanicus var. macrogynus</name>
    <dbReference type="NCBI Taxonomy" id="578462"/>
    <lineage>
        <taxon>Eukaryota</taxon>
        <taxon>Fungi</taxon>
        <taxon>Fungi incertae sedis</taxon>
        <taxon>Blastocladiomycota</taxon>
        <taxon>Blastocladiomycetes</taxon>
        <taxon>Blastocladiales</taxon>
        <taxon>Blastocladiaceae</taxon>
        <taxon>Allomyces</taxon>
    </lineage>
</organism>
<keyword evidence="4" id="KW-1185">Reference proteome</keyword>
<evidence type="ECO:0000256" key="1">
    <source>
        <dbReference type="SAM" id="MobiDB-lite"/>
    </source>
</evidence>
<sequence length="247" mass="26141">MEGRNRAPVTFSGDVLEIPYNTQRVMPWNQTPDHPEPPSAYVIANHVFFCDFTLEHTVAVRRNMLGHSRARAQVHVGRPEGVGTLTESAAKSGKLVIGATGRSAADYLDHKYGAEAGNVARDVARIGEKVWVVYFDAMGIRRAVLMAGTKSAVHSLHDARAAAAATPTKGDGSVTFKAPDEKSPAPAAATTPAQPEQTLSETMGPAIILGNKVLVSLASAASSLAKASSEWVAANVQQPPLPPREKS</sequence>
<name>A0A0L0SUJ3_ALLM3</name>
<dbReference type="InterPro" id="IPR009686">
    <property type="entry name" value="Senescence/spartin_C"/>
</dbReference>
<gene>
    <name evidence="3" type="ORF">AMAG_19309</name>
</gene>
<protein>
    <recommendedName>
        <fullName evidence="2">Senescence domain-containing protein</fullName>
    </recommendedName>
</protein>
<evidence type="ECO:0000313" key="4">
    <source>
        <dbReference type="Proteomes" id="UP000054350"/>
    </source>
</evidence>
<feature type="domain" description="Senescence" evidence="2">
    <location>
        <begin position="80"/>
        <end position="147"/>
    </location>
</feature>
<evidence type="ECO:0000313" key="3">
    <source>
        <dbReference type="EMBL" id="KNE65994.1"/>
    </source>
</evidence>
<feature type="compositionally biased region" description="Low complexity" evidence="1">
    <location>
        <begin position="184"/>
        <end position="193"/>
    </location>
</feature>
<proteinExistence type="predicted"/>
<feature type="region of interest" description="Disordered" evidence="1">
    <location>
        <begin position="163"/>
        <end position="197"/>
    </location>
</feature>
<dbReference type="VEuPathDB" id="FungiDB:AMAG_19309"/>
<reference evidence="3 4" key="1">
    <citation type="submission" date="2009-11" db="EMBL/GenBank/DDBJ databases">
        <title>Annotation of Allomyces macrogynus ATCC 38327.</title>
        <authorList>
            <consortium name="The Broad Institute Genome Sequencing Platform"/>
            <person name="Russ C."/>
            <person name="Cuomo C."/>
            <person name="Burger G."/>
            <person name="Gray M.W."/>
            <person name="Holland P.W.H."/>
            <person name="King N."/>
            <person name="Lang F.B.F."/>
            <person name="Roger A.J."/>
            <person name="Ruiz-Trillo I."/>
            <person name="Young S.K."/>
            <person name="Zeng Q."/>
            <person name="Gargeya S."/>
            <person name="Fitzgerald M."/>
            <person name="Haas B."/>
            <person name="Abouelleil A."/>
            <person name="Alvarado L."/>
            <person name="Arachchi H.M."/>
            <person name="Berlin A."/>
            <person name="Chapman S.B."/>
            <person name="Gearin G."/>
            <person name="Goldberg J."/>
            <person name="Griggs A."/>
            <person name="Gujja S."/>
            <person name="Hansen M."/>
            <person name="Heiman D."/>
            <person name="Howarth C."/>
            <person name="Larimer J."/>
            <person name="Lui A."/>
            <person name="MacDonald P.J.P."/>
            <person name="McCowen C."/>
            <person name="Montmayeur A."/>
            <person name="Murphy C."/>
            <person name="Neiman D."/>
            <person name="Pearson M."/>
            <person name="Priest M."/>
            <person name="Roberts A."/>
            <person name="Saif S."/>
            <person name="Shea T."/>
            <person name="Sisk P."/>
            <person name="Stolte C."/>
            <person name="Sykes S."/>
            <person name="Wortman J."/>
            <person name="Nusbaum C."/>
            <person name="Birren B."/>
        </authorList>
    </citation>
    <scope>NUCLEOTIDE SEQUENCE [LARGE SCALE GENOMIC DNA]</scope>
    <source>
        <strain evidence="3 4">ATCC 38327</strain>
    </source>
</reference>